<feature type="region of interest" description="Disordered" evidence="8">
    <location>
        <begin position="1017"/>
        <end position="1040"/>
    </location>
</feature>
<evidence type="ECO:0000256" key="6">
    <source>
        <dbReference type="ARBA" id="ARBA00023034"/>
    </source>
</evidence>
<feature type="transmembrane region" description="Helical" evidence="9">
    <location>
        <begin position="287"/>
        <end position="309"/>
    </location>
</feature>
<keyword evidence="9" id="KW-1133">Transmembrane helix</keyword>
<protein>
    <recommendedName>
        <fullName evidence="10">SSD domain-containing protein</fullName>
    </recommendedName>
</protein>
<feature type="transmembrane region" description="Helical" evidence="9">
    <location>
        <begin position="38"/>
        <end position="61"/>
    </location>
</feature>
<dbReference type="OrthoDB" id="1914839at2759"/>
<dbReference type="PANTHER" id="PTHR46378">
    <property type="entry name" value="STEROL REGULATORY ELEMENT-BINDING PROTEIN CLEAVAGE-ACTIVATING PROTEIN"/>
    <property type="match status" value="1"/>
</dbReference>
<dbReference type="Pfam" id="PF12349">
    <property type="entry name" value="Sterol-sensing"/>
    <property type="match status" value="1"/>
</dbReference>
<feature type="transmembrane region" description="Helical" evidence="9">
    <location>
        <begin position="258"/>
        <end position="275"/>
    </location>
</feature>
<gene>
    <name evidence="11" type="ORF">AMS68_007052</name>
</gene>
<evidence type="ECO:0000256" key="3">
    <source>
        <dbReference type="ARBA" id="ARBA00022574"/>
    </source>
</evidence>
<keyword evidence="4" id="KW-0677">Repeat</keyword>
<keyword evidence="6" id="KW-0333">Golgi apparatus</keyword>
<accession>A0A6H0Y3N0</accession>
<feature type="transmembrane region" description="Helical" evidence="9">
    <location>
        <begin position="459"/>
        <end position="477"/>
    </location>
</feature>
<evidence type="ECO:0000256" key="7">
    <source>
        <dbReference type="ARBA" id="ARBA00023136"/>
    </source>
</evidence>
<name>A0A6H0Y3N0_9PEZI</name>
<dbReference type="GO" id="GO:0032934">
    <property type="term" value="F:sterol binding"/>
    <property type="evidence" value="ECO:0007669"/>
    <property type="project" value="InterPro"/>
</dbReference>
<dbReference type="PROSITE" id="PS50156">
    <property type="entry name" value="SSD"/>
    <property type="match status" value="1"/>
</dbReference>
<reference evidence="11 12" key="1">
    <citation type="journal article" date="2016" name="Sci. Rep.">
        <title>Peltaster fructicola genome reveals evolution from an invasive phytopathogen to an ectophytic parasite.</title>
        <authorList>
            <person name="Xu C."/>
            <person name="Chen H."/>
            <person name="Gleason M.L."/>
            <person name="Xu J.R."/>
            <person name="Liu H."/>
            <person name="Zhang R."/>
            <person name="Sun G."/>
        </authorList>
    </citation>
    <scope>NUCLEOTIDE SEQUENCE [LARGE SCALE GENOMIC DNA]</scope>
    <source>
        <strain evidence="11 12">LNHT1506</strain>
    </source>
</reference>
<sequence length="1040" mass="115451">MIWYLLSPIRGTSDPPRLANDNLIRRAFYRHGMLTAQYWLAAMLISCGIAAALAYPTVFISGNPTAGFTSKPHQVWAAARTVSENENLNVDIEMRQIWVHGTYMRALDKDVLQSALKIQQALVGDEDLTAVSSPVSWAFHSPLMYWNNSATAIQFDEDITKTVNDRSGSSSLLEVSLRPASVFAGKIFSHRKLVAADALVLTLMNRAEDILGHKWQQKMHSLEDEACPQCQFYPPQGEVSQSWLYEFTFTPVTARENTALAFAYTCAVLYVLLSLRRLKAFHSRFGLVVTAITQMVMSVLASFTICGMLKVNLTAVPRNAYPFILTVIGLENMFRLINAILAYPPTMATDLRIANALGDVGPLSIATAAQNTIILWLLSLVVSPGIVAFCTFAAIATLVDTFFLLTFFIAVLNVDIRRLELQDSIARGKDAAQRTKSPTPQRSWFDALLYGGLPFSTRMAGSVVTTSFILTLNFLFFERTEQRMSLQHIIGLVRGNAPGPMDFDTLAPPPMNATLTPGEWIRMQDFDTAREVMRLVNAGAQSFVIRVYSPLVVVLAGADRAGLSGKAWADELREFTVHHLYPFLVVVVFIVTFVAVLMNFLLWNEAPEVSEQLPDRTEEALIVEHISTAHKLDIVKISCAKGNIATIALDRTVNISVLDRSQGTRQSMPLSTELASVLRWPVHNVAIDDSGVYIAFHTGDDVVMCNRQTNTIEATFQYPDHQPSVVFEFTTSGSVRLILLTAGAQLVVQSLHKSAVYAALQHSNVVTASLVCTRTNIKLITIRDDALLDCHEILEDTQHLVAERYLAQHSLKSVQLQVHSSDSEPPYVSIRMLNAFELLAIDDLRVLRRVETISTGLYISSANDSYYGVVKISDDNTRLELEVLYERESDQADAAKDKDHLIANPEAWISLPYDAILGLRRKPRSDDAAISSPQQLRRRRMSKRSELATERHDYWEAYSLSLAGDYSIAEFDAALVTEDATSPLFVTKAGPIAVLDGRSAVFAFGNCLKIVKMAKMRPARPNGPERHGSIKKRGGIRKVQ</sequence>
<evidence type="ECO:0000256" key="2">
    <source>
        <dbReference type="ARBA" id="ARBA00004394"/>
    </source>
</evidence>
<evidence type="ECO:0000256" key="9">
    <source>
        <dbReference type="SAM" id="Phobius"/>
    </source>
</evidence>
<dbReference type="InterPro" id="IPR030225">
    <property type="entry name" value="SCAP"/>
</dbReference>
<keyword evidence="5" id="KW-0256">Endoplasmic reticulum</keyword>
<dbReference type="GO" id="GO:0045540">
    <property type="term" value="P:regulation of cholesterol biosynthetic process"/>
    <property type="evidence" value="ECO:0007669"/>
    <property type="project" value="TreeGrafter"/>
</dbReference>
<keyword evidence="7 9" id="KW-0472">Membrane</keyword>
<evidence type="ECO:0000256" key="1">
    <source>
        <dbReference type="ARBA" id="ARBA00004240"/>
    </source>
</evidence>
<dbReference type="InterPro" id="IPR000731">
    <property type="entry name" value="SSD"/>
</dbReference>
<evidence type="ECO:0000313" key="11">
    <source>
        <dbReference type="EMBL" id="QIX01535.1"/>
    </source>
</evidence>
<dbReference type="PANTHER" id="PTHR46378:SF1">
    <property type="entry name" value="STEROL REGULATORY ELEMENT-BINDING PROTEIN CLEAVAGE-ACTIVATING PROTEIN"/>
    <property type="match status" value="1"/>
</dbReference>
<dbReference type="AlphaFoldDB" id="A0A6H0Y3N0"/>
<dbReference type="GO" id="GO:0032933">
    <property type="term" value="P:SREBP signaling pathway"/>
    <property type="evidence" value="ECO:0007669"/>
    <property type="project" value="InterPro"/>
</dbReference>
<feature type="compositionally biased region" description="Basic residues" evidence="8">
    <location>
        <begin position="1029"/>
        <end position="1040"/>
    </location>
</feature>
<dbReference type="Proteomes" id="UP000503462">
    <property type="component" value="Chromosome 5"/>
</dbReference>
<evidence type="ECO:0000256" key="5">
    <source>
        <dbReference type="ARBA" id="ARBA00022824"/>
    </source>
</evidence>
<keyword evidence="9" id="KW-0812">Transmembrane</keyword>
<feature type="transmembrane region" description="Helical" evidence="9">
    <location>
        <begin position="321"/>
        <end position="343"/>
    </location>
</feature>
<feature type="transmembrane region" description="Helical" evidence="9">
    <location>
        <begin position="580"/>
        <end position="603"/>
    </location>
</feature>
<dbReference type="GO" id="GO:0032936">
    <property type="term" value="C:SREBP-SCAP complex"/>
    <property type="evidence" value="ECO:0007669"/>
    <property type="project" value="TreeGrafter"/>
</dbReference>
<proteinExistence type="predicted"/>
<feature type="region of interest" description="Disordered" evidence="8">
    <location>
        <begin position="925"/>
        <end position="944"/>
    </location>
</feature>
<dbReference type="GO" id="GO:0005789">
    <property type="term" value="C:endoplasmic reticulum membrane"/>
    <property type="evidence" value="ECO:0007669"/>
    <property type="project" value="InterPro"/>
</dbReference>
<feature type="domain" description="SSD" evidence="10">
    <location>
        <begin position="256"/>
        <end position="414"/>
    </location>
</feature>
<comment type="subcellular location">
    <subcellularLocation>
        <location evidence="1">Endoplasmic reticulum</location>
    </subcellularLocation>
    <subcellularLocation>
        <location evidence="2">Golgi apparatus membrane</location>
    </subcellularLocation>
</comment>
<dbReference type="InterPro" id="IPR053958">
    <property type="entry name" value="HMGCR/SNAP/NPC1-like_SSD"/>
</dbReference>
<keyword evidence="3" id="KW-0853">WD repeat</keyword>
<organism evidence="11 12">
    <name type="scientific">Peltaster fructicola</name>
    <dbReference type="NCBI Taxonomy" id="286661"/>
    <lineage>
        <taxon>Eukaryota</taxon>
        <taxon>Fungi</taxon>
        <taxon>Dikarya</taxon>
        <taxon>Ascomycota</taxon>
        <taxon>Pezizomycotina</taxon>
        <taxon>Dothideomycetes</taxon>
        <taxon>Dothideomycetes incertae sedis</taxon>
        <taxon>Peltaster</taxon>
    </lineage>
</organism>
<evidence type="ECO:0000256" key="4">
    <source>
        <dbReference type="ARBA" id="ARBA00022737"/>
    </source>
</evidence>
<keyword evidence="12" id="KW-1185">Reference proteome</keyword>
<dbReference type="EMBL" id="CP051143">
    <property type="protein sequence ID" value="QIX01535.1"/>
    <property type="molecule type" value="Genomic_DNA"/>
</dbReference>
<evidence type="ECO:0000313" key="12">
    <source>
        <dbReference type="Proteomes" id="UP000503462"/>
    </source>
</evidence>
<evidence type="ECO:0000256" key="8">
    <source>
        <dbReference type="SAM" id="MobiDB-lite"/>
    </source>
</evidence>
<dbReference type="GO" id="GO:0000139">
    <property type="term" value="C:Golgi membrane"/>
    <property type="evidence" value="ECO:0007669"/>
    <property type="project" value="UniProtKB-SubCell"/>
</dbReference>
<dbReference type="SUPFAM" id="SSF82866">
    <property type="entry name" value="Multidrug efflux transporter AcrB transmembrane domain"/>
    <property type="match status" value="1"/>
</dbReference>
<evidence type="ECO:0000259" key="10">
    <source>
        <dbReference type="PROSITE" id="PS50156"/>
    </source>
</evidence>